<keyword evidence="2" id="KW-1185">Reference proteome</keyword>
<organism evidence="1 2">
    <name type="scientific">Flavisolibacter ginsenosidimutans</name>
    <dbReference type="NCBI Taxonomy" id="661481"/>
    <lineage>
        <taxon>Bacteria</taxon>
        <taxon>Pseudomonadati</taxon>
        <taxon>Bacteroidota</taxon>
        <taxon>Chitinophagia</taxon>
        <taxon>Chitinophagales</taxon>
        <taxon>Chitinophagaceae</taxon>
        <taxon>Flavisolibacter</taxon>
    </lineage>
</organism>
<dbReference type="AlphaFoldDB" id="A0A5B8UJ43"/>
<gene>
    <name evidence="1" type="ORF">FSB75_12705</name>
</gene>
<dbReference type="Proteomes" id="UP000321204">
    <property type="component" value="Chromosome"/>
</dbReference>
<name>A0A5B8UJ43_9BACT</name>
<dbReference type="OrthoDB" id="675660at2"/>
<accession>A0A5B8UJ43</accession>
<proteinExistence type="predicted"/>
<reference evidence="1 2" key="1">
    <citation type="journal article" date="2015" name="Int. J. Syst. Evol. Microbiol.">
        <title>Flavisolibacter ginsenosidimutans sp. nov., with ginsenoside-converting activity isolated from soil used for cultivating ginseng.</title>
        <authorList>
            <person name="Zhao Y."/>
            <person name="Liu Q."/>
            <person name="Kang M.S."/>
            <person name="Jin F."/>
            <person name="Yu H."/>
            <person name="Im W.T."/>
        </authorList>
    </citation>
    <scope>NUCLEOTIDE SEQUENCE [LARGE SCALE GENOMIC DNA]</scope>
    <source>
        <strain evidence="1 2">Gsoil 636</strain>
    </source>
</reference>
<protein>
    <submittedName>
        <fullName evidence="1">Uncharacterized protein</fullName>
    </submittedName>
</protein>
<evidence type="ECO:0000313" key="1">
    <source>
        <dbReference type="EMBL" id="QEC56721.1"/>
    </source>
</evidence>
<evidence type="ECO:0000313" key="2">
    <source>
        <dbReference type="Proteomes" id="UP000321204"/>
    </source>
</evidence>
<dbReference type="KEGG" id="fgg:FSB75_12705"/>
<dbReference type="EMBL" id="CP042433">
    <property type="protein sequence ID" value="QEC56721.1"/>
    <property type="molecule type" value="Genomic_DNA"/>
</dbReference>
<sequence length="80" mass="8934">MNEFFDLPVVYNGKELLFPTRFLQLGYTYKFAVNVHGTSILFEPDEEGLFRAVATQNGIPKNVDTGLLQAIAEGVANVQR</sequence>
<dbReference type="RefSeq" id="WP_146788023.1">
    <property type="nucleotide sequence ID" value="NZ_BAABIO010000003.1"/>
</dbReference>